<name>A0A2Z5FS14_9BACT</name>
<dbReference type="InterPro" id="IPR011006">
    <property type="entry name" value="CheY-like_superfamily"/>
</dbReference>
<accession>A0A2Z5FS14</accession>
<dbReference type="PANTHER" id="PTHR48111">
    <property type="entry name" value="REGULATOR OF RPOS"/>
    <property type="match status" value="1"/>
</dbReference>
<evidence type="ECO:0000256" key="7">
    <source>
        <dbReference type="PROSITE-ProRule" id="PRU01091"/>
    </source>
</evidence>
<dbReference type="GO" id="GO:0005829">
    <property type="term" value="C:cytosol"/>
    <property type="evidence" value="ECO:0007669"/>
    <property type="project" value="TreeGrafter"/>
</dbReference>
<keyword evidence="5" id="KW-0804">Transcription</keyword>
<dbReference type="GO" id="GO:0000976">
    <property type="term" value="F:transcription cis-regulatory region binding"/>
    <property type="evidence" value="ECO:0007669"/>
    <property type="project" value="TreeGrafter"/>
</dbReference>
<keyword evidence="11" id="KW-1185">Reference proteome</keyword>
<feature type="DNA-binding region" description="OmpR/PhoB-type" evidence="7">
    <location>
        <begin position="123"/>
        <end position="221"/>
    </location>
</feature>
<evidence type="ECO:0000259" key="9">
    <source>
        <dbReference type="PROSITE" id="PS51755"/>
    </source>
</evidence>
<dbReference type="SMART" id="SM00862">
    <property type="entry name" value="Trans_reg_C"/>
    <property type="match status" value="1"/>
</dbReference>
<evidence type="ECO:0000313" key="10">
    <source>
        <dbReference type="EMBL" id="AXC09528.1"/>
    </source>
</evidence>
<evidence type="ECO:0000256" key="1">
    <source>
        <dbReference type="ARBA" id="ARBA00022553"/>
    </source>
</evidence>
<feature type="domain" description="OmpR/PhoB-type" evidence="9">
    <location>
        <begin position="123"/>
        <end position="221"/>
    </location>
</feature>
<dbReference type="InterPro" id="IPR001867">
    <property type="entry name" value="OmpR/PhoB-type_DNA-bd"/>
</dbReference>
<feature type="domain" description="Response regulatory" evidence="8">
    <location>
        <begin position="2"/>
        <end position="116"/>
    </location>
</feature>
<dbReference type="GO" id="GO:0032993">
    <property type="term" value="C:protein-DNA complex"/>
    <property type="evidence" value="ECO:0007669"/>
    <property type="project" value="TreeGrafter"/>
</dbReference>
<dbReference type="PANTHER" id="PTHR48111:SF22">
    <property type="entry name" value="REGULATOR OF RPOS"/>
    <property type="match status" value="1"/>
</dbReference>
<dbReference type="InterPro" id="IPR039420">
    <property type="entry name" value="WalR-like"/>
</dbReference>
<dbReference type="Gene3D" id="3.40.50.2300">
    <property type="match status" value="1"/>
</dbReference>
<dbReference type="AlphaFoldDB" id="A0A2Z5FS14"/>
<dbReference type="Pfam" id="PF00486">
    <property type="entry name" value="Trans_reg_C"/>
    <property type="match status" value="1"/>
</dbReference>
<dbReference type="GO" id="GO:0006355">
    <property type="term" value="P:regulation of DNA-templated transcription"/>
    <property type="evidence" value="ECO:0007669"/>
    <property type="project" value="InterPro"/>
</dbReference>
<dbReference type="FunFam" id="1.10.10.10:FF:000005">
    <property type="entry name" value="Two-component system response regulator"/>
    <property type="match status" value="1"/>
</dbReference>
<dbReference type="SMART" id="SM00448">
    <property type="entry name" value="REC"/>
    <property type="match status" value="1"/>
</dbReference>
<dbReference type="InterPro" id="IPR001789">
    <property type="entry name" value="Sig_transdc_resp-reg_receiver"/>
</dbReference>
<dbReference type="Proteomes" id="UP000253606">
    <property type="component" value="Chromosome"/>
</dbReference>
<dbReference type="OrthoDB" id="116118at2"/>
<organism evidence="10 11">
    <name type="scientific">Acidisarcina polymorpha</name>
    <dbReference type="NCBI Taxonomy" id="2211140"/>
    <lineage>
        <taxon>Bacteria</taxon>
        <taxon>Pseudomonadati</taxon>
        <taxon>Acidobacteriota</taxon>
        <taxon>Terriglobia</taxon>
        <taxon>Terriglobales</taxon>
        <taxon>Acidobacteriaceae</taxon>
        <taxon>Acidisarcina</taxon>
    </lineage>
</organism>
<dbReference type="InterPro" id="IPR036388">
    <property type="entry name" value="WH-like_DNA-bd_sf"/>
</dbReference>
<evidence type="ECO:0000256" key="4">
    <source>
        <dbReference type="ARBA" id="ARBA00023125"/>
    </source>
</evidence>
<dbReference type="CDD" id="cd00383">
    <property type="entry name" value="trans_reg_C"/>
    <property type="match status" value="1"/>
</dbReference>
<dbReference type="Pfam" id="PF00072">
    <property type="entry name" value="Response_reg"/>
    <property type="match status" value="1"/>
</dbReference>
<proteinExistence type="predicted"/>
<dbReference type="RefSeq" id="WP_114205354.1">
    <property type="nucleotide sequence ID" value="NZ_CP030840.1"/>
</dbReference>
<reference evidence="10 11" key="1">
    <citation type="journal article" date="2018" name="Front. Microbiol.">
        <title>Hydrolytic Capabilities as a Key to Environmental Success: Chitinolytic and Cellulolytic Acidobacteria From Acidic Sub-arctic Soils and Boreal Peatlands.</title>
        <authorList>
            <person name="Belova S.E."/>
            <person name="Ravin N.V."/>
            <person name="Pankratov T.A."/>
            <person name="Rakitin A.L."/>
            <person name="Ivanova A.A."/>
            <person name="Beletsky A.V."/>
            <person name="Mardanov A.V."/>
            <person name="Sinninghe Damste J.S."/>
            <person name="Dedysh S.N."/>
        </authorList>
    </citation>
    <scope>NUCLEOTIDE SEQUENCE [LARGE SCALE GENOMIC DNA]</scope>
    <source>
        <strain evidence="10 11">SBC82</strain>
    </source>
</reference>
<sequence>MRILIAEDDAALGLFLKRGLEADGHQVRWTMDGDAATAAFIAETPDLTILDLNLPRRNGGEVLASIRALGDESPVLILTARQEMEVRISCLDAGADDCMIKPFSLEELRARCRALMRRRRETNLILRHSGLELNRIDHTVKRDGQTIALTNKEFALLEFLLLHRGTCISRSTLLDRLWSAEAQTGTNVVDVYVNYLRRKLRDFPPDSIIQTVRGQGYCIASNPLRSMISH</sequence>
<dbReference type="PROSITE" id="PS51755">
    <property type="entry name" value="OMPR_PHOB"/>
    <property type="match status" value="1"/>
</dbReference>
<dbReference type="PROSITE" id="PS50110">
    <property type="entry name" value="RESPONSE_REGULATORY"/>
    <property type="match status" value="1"/>
</dbReference>
<dbReference type="SUPFAM" id="SSF52172">
    <property type="entry name" value="CheY-like"/>
    <property type="match status" value="1"/>
</dbReference>
<evidence type="ECO:0000313" key="11">
    <source>
        <dbReference type="Proteomes" id="UP000253606"/>
    </source>
</evidence>
<evidence type="ECO:0000256" key="6">
    <source>
        <dbReference type="PROSITE-ProRule" id="PRU00169"/>
    </source>
</evidence>
<evidence type="ECO:0000256" key="5">
    <source>
        <dbReference type="ARBA" id="ARBA00023163"/>
    </source>
</evidence>
<dbReference type="Gene3D" id="1.10.10.10">
    <property type="entry name" value="Winged helix-like DNA-binding domain superfamily/Winged helix DNA-binding domain"/>
    <property type="match status" value="1"/>
</dbReference>
<keyword evidence="4 7" id="KW-0238">DNA-binding</keyword>
<evidence type="ECO:0000256" key="2">
    <source>
        <dbReference type="ARBA" id="ARBA00023012"/>
    </source>
</evidence>
<gene>
    <name evidence="10" type="ORF">ACPOL_0143</name>
</gene>
<dbReference type="KEGG" id="abas:ACPOL_0143"/>
<keyword evidence="3" id="KW-0805">Transcription regulation</keyword>
<keyword evidence="1 6" id="KW-0597">Phosphoprotein</keyword>
<keyword evidence="2" id="KW-0902">Two-component regulatory system</keyword>
<dbReference type="EMBL" id="CP030840">
    <property type="protein sequence ID" value="AXC09528.1"/>
    <property type="molecule type" value="Genomic_DNA"/>
</dbReference>
<feature type="modified residue" description="4-aspartylphosphate" evidence="6">
    <location>
        <position position="51"/>
    </location>
</feature>
<protein>
    <submittedName>
        <fullName evidence="10">Two-component system response regulator QseB</fullName>
    </submittedName>
</protein>
<evidence type="ECO:0000259" key="8">
    <source>
        <dbReference type="PROSITE" id="PS50110"/>
    </source>
</evidence>
<dbReference type="GO" id="GO:0000156">
    <property type="term" value="F:phosphorelay response regulator activity"/>
    <property type="evidence" value="ECO:0007669"/>
    <property type="project" value="TreeGrafter"/>
</dbReference>
<evidence type="ECO:0000256" key="3">
    <source>
        <dbReference type="ARBA" id="ARBA00023015"/>
    </source>
</evidence>